<sequence length="606" mass="66015">MKGSLSICLVSLAASALATPWDLPTRQWERLETRADTPTVDLGYDVHSSTLNSTGNYYLFSNVPYAQQPIGDLRFQKPVLPTGVNATVNSGGSSNIECMQGYPEWVVELQAASYGVDTATMASILYNSGAQTESCLVLDIYVPTSIYELGTLAAAPVLVWVHGGGFTYGSKTGSGQIAGLLARSNNTAIIVSINYRLGMFGWLDGSDVTPNLGLYDQRLAFEWVDQYISKFGGSADRVTAMGESAGGSSLMHHITASGGAEDAPFDQAIIMSPAFQVNLNGSYGYDLTMDVATNYTGEDIDSVSELTELSSDQLKYINQAVVYQGIIGQFNYGPVVDGTYVPNHPQVLLLEGKFDDSVNLMLQHTSNESVPFTSTNITTAAELREYVIEQFPGISNDTLNYMLTYVWPDVLDGTYPWTTEFARAVKIGTEIQFACSTRYLSVAFDNATYDSIFAYPPGYHAQDVPYVFFNGDTTTLDDGLAVNPTIAQALQDHIIAFTETGDPNYVGEALTWPIYGSSAQTLEYTYSGQVIVTDDMKNNRCAWIQQALANGELMGKTTCDEDHKHGSHGDPGNKKGSQDNKGGKWKIDPTKITKVILPGREQRHQY</sequence>
<dbReference type="EMBL" id="JARVKF010000012">
    <property type="protein sequence ID" value="KAK9425808.1"/>
    <property type="molecule type" value="Genomic_DNA"/>
</dbReference>
<dbReference type="SUPFAM" id="SSF53474">
    <property type="entry name" value="alpha/beta-Hydrolases"/>
    <property type="match status" value="1"/>
</dbReference>
<dbReference type="InterPro" id="IPR050309">
    <property type="entry name" value="Type-B_Carboxylest/Lipase"/>
</dbReference>
<keyword evidence="2" id="KW-0732">Signal</keyword>
<reference evidence="4 5" key="1">
    <citation type="journal article" date="2024" name="J. Plant Pathol.">
        <title>Sequence and assembly of the genome of Seiridium unicorne, isolate CBS 538.82, causal agent of cypress canker disease.</title>
        <authorList>
            <person name="Scali E."/>
            <person name="Rocca G.D."/>
            <person name="Danti R."/>
            <person name="Garbelotto M."/>
            <person name="Barberini S."/>
            <person name="Baroncelli R."/>
            <person name="Emiliani G."/>
        </authorList>
    </citation>
    <scope>NUCLEOTIDE SEQUENCE [LARGE SCALE GENOMIC DNA]</scope>
    <source>
        <strain evidence="4 5">BM-138-508</strain>
    </source>
</reference>
<comment type="caution">
    <text evidence="4">The sequence shown here is derived from an EMBL/GenBank/DDBJ whole genome shotgun (WGS) entry which is preliminary data.</text>
</comment>
<keyword evidence="5" id="KW-1185">Reference proteome</keyword>
<name>A0ABR2VFX2_9PEZI</name>
<accession>A0ABR2VFX2</accession>
<feature type="chain" id="PRO_5047089838" evidence="2">
    <location>
        <begin position="19"/>
        <end position="606"/>
    </location>
</feature>
<feature type="region of interest" description="Disordered" evidence="1">
    <location>
        <begin position="559"/>
        <end position="590"/>
    </location>
</feature>
<feature type="signal peptide" evidence="2">
    <location>
        <begin position="1"/>
        <end position="18"/>
    </location>
</feature>
<gene>
    <name evidence="4" type="ORF">SUNI508_12868</name>
</gene>
<proteinExistence type="predicted"/>
<evidence type="ECO:0000256" key="1">
    <source>
        <dbReference type="SAM" id="MobiDB-lite"/>
    </source>
</evidence>
<feature type="domain" description="Carboxylesterase type B" evidence="3">
    <location>
        <begin position="52"/>
        <end position="542"/>
    </location>
</feature>
<dbReference type="InterPro" id="IPR029058">
    <property type="entry name" value="AB_hydrolase_fold"/>
</dbReference>
<evidence type="ECO:0000259" key="3">
    <source>
        <dbReference type="Pfam" id="PF00135"/>
    </source>
</evidence>
<protein>
    <submittedName>
        <fullName evidence="4">Carboxylic ester hydrolase</fullName>
    </submittedName>
</protein>
<dbReference type="GO" id="GO:0016787">
    <property type="term" value="F:hydrolase activity"/>
    <property type="evidence" value="ECO:0007669"/>
    <property type="project" value="UniProtKB-KW"/>
</dbReference>
<dbReference type="Pfam" id="PF00135">
    <property type="entry name" value="COesterase"/>
    <property type="match status" value="1"/>
</dbReference>
<keyword evidence="4" id="KW-0378">Hydrolase</keyword>
<dbReference type="InterPro" id="IPR002018">
    <property type="entry name" value="CarbesteraseB"/>
</dbReference>
<evidence type="ECO:0000313" key="4">
    <source>
        <dbReference type="EMBL" id="KAK9425808.1"/>
    </source>
</evidence>
<evidence type="ECO:0000256" key="2">
    <source>
        <dbReference type="SAM" id="SignalP"/>
    </source>
</evidence>
<dbReference type="Gene3D" id="3.40.50.1820">
    <property type="entry name" value="alpha/beta hydrolase"/>
    <property type="match status" value="1"/>
</dbReference>
<organism evidence="4 5">
    <name type="scientific">Seiridium unicorne</name>
    <dbReference type="NCBI Taxonomy" id="138068"/>
    <lineage>
        <taxon>Eukaryota</taxon>
        <taxon>Fungi</taxon>
        <taxon>Dikarya</taxon>
        <taxon>Ascomycota</taxon>
        <taxon>Pezizomycotina</taxon>
        <taxon>Sordariomycetes</taxon>
        <taxon>Xylariomycetidae</taxon>
        <taxon>Amphisphaeriales</taxon>
        <taxon>Sporocadaceae</taxon>
        <taxon>Seiridium</taxon>
    </lineage>
</organism>
<evidence type="ECO:0000313" key="5">
    <source>
        <dbReference type="Proteomes" id="UP001408356"/>
    </source>
</evidence>
<dbReference type="PANTHER" id="PTHR11559">
    <property type="entry name" value="CARBOXYLESTERASE"/>
    <property type="match status" value="1"/>
</dbReference>
<dbReference type="Proteomes" id="UP001408356">
    <property type="component" value="Unassembled WGS sequence"/>
</dbReference>